<evidence type="ECO:0000313" key="2">
    <source>
        <dbReference type="EMBL" id="KAJ4144933.1"/>
    </source>
</evidence>
<accession>A0A9W8Q2U6</accession>
<name>A0A9W8Q2U6_AKAMU</name>
<evidence type="ECO:0008006" key="4">
    <source>
        <dbReference type="Google" id="ProtNLM"/>
    </source>
</evidence>
<dbReference type="GO" id="GO:0044550">
    <property type="term" value="P:secondary metabolite biosynthetic process"/>
    <property type="evidence" value="ECO:0007669"/>
    <property type="project" value="TreeGrafter"/>
</dbReference>
<proteinExistence type="predicted"/>
<dbReference type="Proteomes" id="UP001144673">
    <property type="component" value="Chromosome 2"/>
</dbReference>
<dbReference type="Pfam" id="PF02458">
    <property type="entry name" value="Transferase"/>
    <property type="match status" value="2"/>
</dbReference>
<evidence type="ECO:0000256" key="1">
    <source>
        <dbReference type="ARBA" id="ARBA00022679"/>
    </source>
</evidence>
<keyword evidence="1" id="KW-0808">Transferase</keyword>
<keyword evidence="3" id="KW-1185">Reference proteome</keyword>
<dbReference type="RefSeq" id="XP_056048603.1">
    <property type="nucleotide sequence ID" value="XM_056194924.1"/>
</dbReference>
<dbReference type="PANTHER" id="PTHR31642:SF310">
    <property type="entry name" value="FATTY ALCOHOL:CAFFEOYL-COA ACYLTRANSFERASE"/>
    <property type="match status" value="1"/>
</dbReference>
<protein>
    <recommendedName>
        <fullName evidence="4">Transferase</fullName>
    </recommendedName>
</protein>
<sequence length="547" mass="59977">MCEVEVSVVETTRLGPKGIAEAAVPLSLLDSSTADFAPGSAIWLYDRPNVPGASKCSLLDYHMRNSLAAVLEHYPQWCGHLKIVKSIDGTVPAEAQGFPAHAKRFGRVYAHYGTHNDPGTEFVWAKCSATLDSMYPKNRAAEQPAWNCHSLPFQKFMSAVPLANVLLPSHTHEGEADELPPALAIQITQFQCGGFAIALKSSHPLADAAGFMSLLLDWTNVSREMLAGRPVPALSPQFEPSLLDDHAAGDINASQPDKELVAKAESLPMHRYDWWVSAPTCPWPFHVPAPYSDQDLEPVGKVMPWADWNLAAPVSNYVIHLTRDQVDDLFEQAKAGATQKLSRHDAVLAHIWSCIIRARNLKSDDGPVHCDLVYGVRPSFQLSERFLGSPIIMMNIELPGSQVAEPSKLSNVALQVRNTLRQVVEPANMAAHLHSVAFETSPQRVWQAFLGKRHILVTTWGRAGIYDLDFGLGSRCVFAEGVVPDMDGTVLIKEAPPADNQPGHVSSPYWTDNGVDISVRICTEDMERLLQDPLLFPSGVTGRQEAN</sequence>
<dbReference type="GeneID" id="80890959"/>
<dbReference type="EMBL" id="JAJHUN010000011">
    <property type="protein sequence ID" value="KAJ4144933.1"/>
    <property type="molecule type" value="Genomic_DNA"/>
</dbReference>
<evidence type="ECO:0000313" key="3">
    <source>
        <dbReference type="Proteomes" id="UP001144673"/>
    </source>
</evidence>
<dbReference type="AlphaFoldDB" id="A0A9W8Q2U6"/>
<dbReference type="InterPro" id="IPR023213">
    <property type="entry name" value="CAT-like_dom_sf"/>
</dbReference>
<dbReference type="KEGG" id="amus:LMH87_003800"/>
<organism evidence="2 3">
    <name type="scientific">Akanthomyces muscarius</name>
    <name type="common">Entomopathogenic fungus</name>
    <name type="synonym">Lecanicillium muscarium</name>
    <dbReference type="NCBI Taxonomy" id="2231603"/>
    <lineage>
        <taxon>Eukaryota</taxon>
        <taxon>Fungi</taxon>
        <taxon>Dikarya</taxon>
        <taxon>Ascomycota</taxon>
        <taxon>Pezizomycotina</taxon>
        <taxon>Sordariomycetes</taxon>
        <taxon>Hypocreomycetidae</taxon>
        <taxon>Hypocreales</taxon>
        <taxon>Cordycipitaceae</taxon>
        <taxon>Akanthomyces</taxon>
    </lineage>
</organism>
<reference evidence="2" key="1">
    <citation type="journal article" date="2023" name="Access Microbiol">
        <title>De-novo genome assembly for Akanthomyces muscarius, a biocontrol agent of insect agricultural pests.</title>
        <authorList>
            <person name="Erdos Z."/>
            <person name="Studholme D.J."/>
            <person name="Raymond B."/>
            <person name="Sharma M."/>
        </authorList>
    </citation>
    <scope>NUCLEOTIDE SEQUENCE</scope>
    <source>
        <strain evidence="2">Ve6</strain>
    </source>
</reference>
<comment type="caution">
    <text evidence="2">The sequence shown here is derived from an EMBL/GenBank/DDBJ whole genome shotgun (WGS) entry which is preliminary data.</text>
</comment>
<dbReference type="PANTHER" id="PTHR31642">
    <property type="entry name" value="TRICHOTHECENE 3-O-ACETYLTRANSFERASE"/>
    <property type="match status" value="1"/>
</dbReference>
<dbReference type="Gene3D" id="3.30.559.10">
    <property type="entry name" value="Chloramphenicol acetyltransferase-like domain"/>
    <property type="match status" value="2"/>
</dbReference>
<dbReference type="InterPro" id="IPR050317">
    <property type="entry name" value="Plant_Fungal_Acyltransferase"/>
</dbReference>
<gene>
    <name evidence="2" type="ORF">LMH87_003800</name>
</gene>
<dbReference type="GO" id="GO:0016747">
    <property type="term" value="F:acyltransferase activity, transferring groups other than amino-acyl groups"/>
    <property type="evidence" value="ECO:0007669"/>
    <property type="project" value="TreeGrafter"/>
</dbReference>